<comment type="catalytic activity">
    <reaction evidence="1">
        <text>2 a phenolic donor + H2O2 = 2 a phenolic radical donor + 2 H2O</text>
        <dbReference type="Rhea" id="RHEA:56136"/>
        <dbReference type="ChEBI" id="CHEBI:15377"/>
        <dbReference type="ChEBI" id="CHEBI:16240"/>
        <dbReference type="ChEBI" id="CHEBI:139520"/>
        <dbReference type="ChEBI" id="CHEBI:139521"/>
        <dbReference type="EC" id="1.11.1.7"/>
    </reaction>
</comment>
<dbReference type="InterPro" id="IPR002016">
    <property type="entry name" value="Haem_peroxidase"/>
</dbReference>
<dbReference type="Proteomes" id="UP000596660">
    <property type="component" value="Unplaced"/>
</dbReference>
<feature type="domain" description="Plant heme peroxidase family profile" evidence="14">
    <location>
        <begin position="21"/>
        <end position="147"/>
    </location>
</feature>
<evidence type="ECO:0000256" key="1">
    <source>
        <dbReference type="ARBA" id="ARBA00000189"/>
    </source>
</evidence>
<evidence type="ECO:0000256" key="8">
    <source>
        <dbReference type="ARBA" id="ARBA00023004"/>
    </source>
</evidence>
<evidence type="ECO:0000256" key="4">
    <source>
        <dbReference type="ARBA" id="ARBA00022559"/>
    </source>
</evidence>
<keyword evidence="5" id="KW-0349">Heme</keyword>
<feature type="binding site" evidence="10">
    <location>
        <position position="63"/>
    </location>
    <ligand>
        <name>Ca(2+)</name>
        <dbReference type="ChEBI" id="CHEBI:29108"/>
        <label>1</label>
    </ligand>
</feature>
<evidence type="ECO:0000313" key="16">
    <source>
        <dbReference type="Proteomes" id="UP000596660"/>
    </source>
</evidence>
<evidence type="ECO:0000313" key="15">
    <source>
        <dbReference type="EnsemblPlants" id="AUR62037913-RA:cds"/>
    </source>
</evidence>
<dbReference type="GO" id="GO:0020037">
    <property type="term" value="F:heme binding"/>
    <property type="evidence" value="ECO:0007669"/>
    <property type="project" value="InterPro"/>
</dbReference>
<feature type="disulfide bond" evidence="12">
    <location>
        <begin position="64"/>
        <end position="69"/>
    </location>
</feature>
<feature type="binding site" evidence="10">
    <location>
        <position position="68"/>
    </location>
    <ligand>
        <name>Ca(2+)</name>
        <dbReference type="ChEBI" id="CHEBI:29108"/>
        <label>1</label>
    </ligand>
</feature>
<dbReference type="SUPFAM" id="SSF48113">
    <property type="entry name" value="Heme-dependent peroxidases"/>
    <property type="match status" value="1"/>
</dbReference>
<reference evidence="15" key="1">
    <citation type="journal article" date="2017" name="Nature">
        <title>The genome of Chenopodium quinoa.</title>
        <authorList>
            <person name="Jarvis D.E."/>
            <person name="Ho Y.S."/>
            <person name="Lightfoot D.J."/>
            <person name="Schmoeckel S.M."/>
            <person name="Li B."/>
            <person name="Borm T.J.A."/>
            <person name="Ohyanagi H."/>
            <person name="Mineta K."/>
            <person name="Michell C.T."/>
            <person name="Saber N."/>
            <person name="Kharbatia N.M."/>
            <person name="Rupper R.R."/>
            <person name="Sharp A.R."/>
            <person name="Dally N."/>
            <person name="Boughton B.A."/>
            <person name="Woo Y.H."/>
            <person name="Gao G."/>
            <person name="Schijlen E.G.W.M."/>
            <person name="Guo X."/>
            <person name="Momin A.A."/>
            <person name="Negrao S."/>
            <person name="Al-Babili S."/>
            <person name="Gehring C."/>
            <person name="Roessner U."/>
            <person name="Jung C."/>
            <person name="Murphy K."/>
            <person name="Arold S.T."/>
            <person name="Gojobori T."/>
            <person name="van der Linden C.G."/>
            <person name="van Loo E.N."/>
            <person name="Jellen E.N."/>
            <person name="Maughan P.J."/>
            <person name="Tester M."/>
        </authorList>
    </citation>
    <scope>NUCLEOTIDE SEQUENCE [LARGE SCALE GENOMIC DNA]</scope>
    <source>
        <strain evidence="15">cv. PI 614886</strain>
    </source>
</reference>
<comment type="cofactor">
    <cofactor evidence="2">
        <name>heme b</name>
        <dbReference type="ChEBI" id="CHEBI:60344"/>
    </cofactor>
</comment>
<proteinExistence type="inferred from homology"/>
<feature type="binding site" evidence="10">
    <location>
        <position position="84"/>
    </location>
    <ligand>
        <name>Ca(2+)</name>
        <dbReference type="ChEBI" id="CHEBI:29108"/>
        <label>1</label>
    </ligand>
</feature>
<evidence type="ECO:0000256" key="5">
    <source>
        <dbReference type="ARBA" id="ARBA00022617"/>
    </source>
</evidence>
<dbReference type="InterPro" id="IPR000823">
    <property type="entry name" value="Peroxidase_pln"/>
</dbReference>
<evidence type="ECO:0000256" key="3">
    <source>
        <dbReference type="ARBA" id="ARBA00012313"/>
    </source>
</evidence>
<evidence type="ECO:0000256" key="12">
    <source>
        <dbReference type="PIRSR" id="PIRSR600823-5"/>
    </source>
</evidence>
<reference evidence="15" key="2">
    <citation type="submission" date="2021-03" db="UniProtKB">
        <authorList>
            <consortium name="EnsemblPlants"/>
        </authorList>
    </citation>
    <scope>IDENTIFICATION</scope>
</reference>
<dbReference type="PRINTS" id="PR00458">
    <property type="entry name" value="PEROXIDASE"/>
</dbReference>
<sequence length="147" mass="15578">MLLLALVSVSSVAALLPTSAPLTVGLYNKTCPCAETTVRGVVKSAIAKDPGLGAALIRMHFHDCFVRGCDASILLDSTPGHPTEKDHFINKPSVRGFEVIDEAKLQLEAQCSQTVSCADIIAIAARESAWRGLLCSAIRAKGWPAFS</sequence>
<evidence type="ECO:0000256" key="11">
    <source>
        <dbReference type="PIRSR" id="PIRSR600823-4"/>
    </source>
</evidence>
<feature type="binding site" evidence="10">
    <location>
        <position position="66"/>
    </location>
    <ligand>
        <name>Ca(2+)</name>
        <dbReference type="ChEBI" id="CHEBI:29108"/>
        <label>1</label>
    </ligand>
</feature>
<dbReference type="InterPro" id="IPR019794">
    <property type="entry name" value="Peroxidases_AS"/>
</dbReference>
<comment type="cofactor">
    <cofactor evidence="10">
        <name>Ca(2+)</name>
        <dbReference type="ChEBI" id="CHEBI:29108"/>
    </cofactor>
    <text evidence="10">Binds 2 calcium ions per subunit.</text>
</comment>
<keyword evidence="4" id="KW-0575">Peroxidase</keyword>
<feature type="disulfide bond" evidence="12">
    <location>
        <begin position="31"/>
        <end position="111"/>
    </location>
</feature>
<keyword evidence="10" id="KW-0106">Calcium</keyword>
<dbReference type="AlphaFoldDB" id="A0A803MZS3"/>
<name>A0A803MZS3_CHEQI</name>
<dbReference type="Pfam" id="PF00141">
    <property type="entry name" value="peroxidase"/>
    <property type="match status" value="1"/>
</dbReference>
<dbReference type="GO" id="GO:0140825">
    <property type="term" value="F:lactoperoxidase activity"/>
    <property type="evidence" value="ECO:0007669"/>
    <property type="project" value="UniProtKB-EC"/>
</dbReference>
<dbReference type="PANTHER" id="PTHR31235">
    <property type="entry name" value="PEROXIDASE 25-RELATED"/>
    <property type="match status" value="1"/>
</dbReference>
<feature type="binding site" evidence="10">
    <location>
        <position position="70"/>
    </location>
    <ligand>
        <name>Ca(2+)</name>
        <dbReference type="ChEBI" id="CHEBI:29108"/>
        <label>1</label>
    </ligand>
</feature>
<keyword evidence="7" id="KW-0560">Oxidoreductase</keyword>
<dbReference type="GO" id="GO:0046872">
    <property type="term" value="F:metal ion binding"/>
    <property type="evidence" value="ECO:0007669"/>
    <property type="project" value="UniProtKB-KW"/>
</dbReference>
<dbReference type="Gramene" id="AUR62037913-RA">
    <property type="protein sequence ID" value="AUR62037913-RA:cds"/>
    <property type="gene ID" value="AUR62037913"/>
</dbReference>
<dbReference type="PROSITE" id="PS00436">
    <property type="entry name" value="PEROXIDASE_2"/>
    <property type="match status" value="1"/>
</dbReference>
<keyword evidence="6 10" id="KW-0479">Metal-binding</keyword>
<dbReference type="InterPro" id="IPR010255">
    <property type="entry name" value="Haem_peroxidase_sf"/>
</dbReference>
<comment type="similarity">
    <text evidence="13">Belongs to the peroxidase family.</text>
</comment>
<feature type="binding site" evidence="10">
    <location>
        <position position="72"/>
    </location>
    <ligand>
        <name>Ca(2+)</name>
        <dbReference type="ChEBI" id="CHEBI:29108"/>
        <label>1</label>
    </ligand>
</feature>
<dbReference type="EC" id="1.11.1.7" evidence="3"/>
<dbReference type="OMA" id="WRMLAST"/>
<feature type="active site" description="Proton acceptor" evidence="9">
    <location>
        <position position="62"/>
    </location>
</feature>
<evidence type="ECO:0000256" key="13">
    <source>
        <dbReference type="RuleBase" id="RU004241"/>
    </source>
</evidence>
<accession>A0A803MZS3</accession>
<protein>
    <recommendedName>
        <fullName evidence="3">peroxidase</fullName>
        <ecNumber evidence="3">1.11.1.7</ecNumber>
    </recommendedName>
</protein>
<evidence type="ECO:0000256" key="7">
    <source>
        <dbReference type="ARBA" id="ARBA00023002"/>
    </source>
</evidence>
<keyword evidence="12" id="KW-1015">Disulfide bond</keyword>
<dbReference type="EnsemblPlants" id="AUR62037913-RA">
    <property type="protein sequence ID" value="AUR62037913-RA:cds"/>
    <property type="gene ID" value="AUR62037913"/>
</dbReference>
<evidence type="ECO:0000256" key="6">
    <source>
        <dbReference type="ARBA" id="ARBA00022723"/>
    </source>
</evidence>
<dbReference type="PROSITE" id="PS50873">
    <property type="entry name" value="PEROXIDASE_4"/>
    <property type="match status" value="1"/>
</dbReference>
<evidence type="ECO:0000256" key="2">
    <source>
        <dbReference type="ARBA" id="ARBA00001970"/>
    </source>
</evidence>
<evidence type="ECO:0000256" key="10">
    <source>
        <dbReference type="PIRSR" id="PIRSR600823-3"/>
    </source>
</evidence>
<keyword evidence="8" id="KW-0408">Iron</keyword>
<dbReference type="Gene3D" id="1.10.520.10">
    <property type="match status" value="1"/>
</dbReference>
<feature type="site" description="Transition state stabilizer" evidence="11">
    <location>
        <position position="58"/>
    </location>
</feature>
<keyword evidence="16" id="KW-1185">Reference proteome</keyword>
<evidence type="ECO:0000256" key="9">
    <source>
        <dbReference type="PIRSR" id="PIRSR600823-1"/>
    </source>
</evidence>
<dbReference type="GO" id="GO:0006979">
    <property type="term" value="P:response to oxidative stress"/>
    <property type="evidence" value="ECO:0007669"/>
    <property type="project" value="InterPro"/>
</dbReference>
<dbReference type="PRINTS" id="PR00461">
    <property type="entry name" value="PLPEROXIDASE"/>
</dbReference>
<organism evidence="15 16">
    <name type="scientific">Chenopodium quinoa</name>
    <name type="common">Quinoa</name>
    <dbReference type="NCBI Taxonomy" id="63459"/>
    <lineage>
        <taxon>Eukaryota</taxon>
        <taxon>Viridiplantae</taxon>
        <taxon>Streptophyta</taxon>
        <taxon>Embryophyta</taxon>
        <taxon>Tracheophyta</taxon>
        <taxon>Spermatophyta</taxon>
        <taxon>Magnoliopsida</taxon>
        <taxon>eudicotyledons</taxon>
        <taxon>Gunneridae</taxon>
        <taxon>Pentapetalae</taxon>
        <taxon>Caryophyllales</taxon>
        <taxon>Chenopodiaceae</taxon>
        <taxon>Chenopodioideae</taxon>
        <taxon>Atripliceae</taxon>
        <taxon>Chenopodium</taxon>
    </lineage>
</organism>
<evidence type="ECO:0000259" key="14">
    <source>
        <dbReference type="PROSITE" id="PS50873"/>
    </source>
</evidence>